<proteinExistence type="predicted"/>
<sequence>MYIRLVKEWCRVVVPFSFTKKRSMIALKIYEMFLEQGSSTSAQNEAQKVLPFFDKPKNSIIRVYWFVKEHMKESKQAYEL</sequence>
<name>A0A9N8WJ90_9GLOM</name>
<dbReference type="AlphaFoldDB" id="A0A9N8WJ90"/>
<accession>A0A9N8WJ90</accession>
<gene>
    <name evidence="1" type="ORF">DEBURN_LOCUS3936</name>
</gene>
<protein>
    <submittedName>
        <fullName evidence="1">198_t:CDS:1</fullName>
    </submittedName>
</protein>
<evidence type="ECO:0000313" key="2">
    <source>
        <dbReference type="Proteomes" id="UP000789706"/>
    </source>
</evidence>
<comment type="caution">
    <text evidence="1">The sequence shown here is derived from an EMBL/GenBank/DDBJ whole genome shotgun (WGS) entry which is preliminary data.</text>
</comment>
<reference evidence="1" key="1">
    <citation type="submission" date="2021-06" db="EMBL/GenBank/DDBJ databases">
        <authorList>
            <person name="Kallberg Y."/>
            <person name="Tangrot J."/>
            <person name="Rosling A."/>
        </authorList>
    </citation>
    <scope>NUCLEOTIDE SEQUENCE</scope>
    <source>
        <strain evidence="1">AZ414A</strain>
    </source>
</reference>
<dbReference type="OrthoDB" id="2370376at2759"/>
<evidence type="ECO:0000313" key="1">
    <source>
        <dbReference type="EMBL" id="CAG8486372.1"/>
    </source>
</evidence>
<keyword evidence="2" id="KW-1185">Reference proteome</keyword>
<dbReference type="Proteomes" id="UP000789706">
    <property type="component" value="Unassembled WGS sequence"/>
</dbReference>
<dbReference type="EMBL" id="CAJVPK010000269">
    <property type="protein sequence ID" value="CAG8486372.1"/>
    <property type="molecule type" value="Genomic_DNA"/>
</dbReference>
<organism evidence="1 2">
    <name type="scientific">Diversispora eburnea</name>
    <dbReference type="NCBI Taxonomy" id="1213867"/>
    <lineage>
        <taxon>Eukaryota</taxon>
        <taxon>Fungi</taxon>
        <taxon>Fungi incertae sedis</taxon>
        <taxon>Mucoromycota</taxon>
        <taxon>Glomeromycotina</taxon>
        <taxon>Glomeromycetes</taxon>
        <taxon>Diversisporales</taxon>
        <taxon>Diversisporaceae</taxon>
        <taxon>Diversispora</taxon>
    </lineage>
</organism>